<comment type="caution">
    <text evidence="2">The sequence shown here is derived from an EMBL/GenBank/DDBJ whole genome shotgun (WGS) entry which is preliminary data.</text>
</comment>
<keyword evidence="3" id="KW-1185">Reference proteome</keyword>
<dbReference type="AlphaFoldDB" id="A0A315XQB5"/>
<keyword evidence="1" id="KW-0812">Transmembrane</keyword>
<proteinExistence type="predicted"/>
<dbReference type="EMBL" id="MZGS01000014">
    <property type="protein sequence ID" value="PWB88124.1"/>
    <property type="molecule type" value="Genomic_DNA"/>
</dbReference>
<evidence type="ECO:0000313" key="3">
    <source>
        <dbReference type="Proteomes" id="UP000251717"/>
    </source>
</evidence>
<sequence length="245" mass="27779">MSLKDFRDDWETWSKGKKIVSIIIGCCILTLVFSAIFGIFTPDMNTYEDSGDFNSDPDAFFEINEEDIPVKSSNIDITDQQTKSSSYAYFYESTGEYAEAAYTTYTAEDILVKMDLSKIKLTNNSVTEYSVFFGDPDVYNTTNLVDDLSTLIKSDDVSISLDCYDKKDNFERSYDQNDLKVSVKDGILTLKFSDSSTSDFHTKYSHDVHLDHARVKISGVLNSTDYSRPVDFYLVSEDMPITAHT</sequence>
<organism evidence="2 3">
    <name type="scientific">Methanobrevibacter thaueri</name>
    <dbReference type="NCBI Taxonomy" id="190975"/>
    <lineage>
        <taxon>Archaea</taxon>
        <taxon>Methanobacteriati</taxon>
        <taxon>Methanobacteriota</taxon>
        <taxon>Methanomada group</taxon>
        <taxon>Methanobacteria</taxon>
        <taxon>Methanobacteriales</taxon>
        <taxon>Methanobacteriaceae</taxon>
        <taxon>Methanobrevibacter</taxon>
    </lineage>
</organism>
<reference evidence="2 3" key="1">
    <citation type="submission" date="2017-03" db="EMBL/GenBank/DDBJ databases">
        <title>Genome sequence of Methanobrevibacter thaueri.</title>
        <authorList>
            <person name="Poehlein A."/>
            <person name="Seedorf H."/>
            <person name="Daniel R."/>
        </authorList>
    </citation>
    <scope>NUCLEOTIDE SEQUENCE [LARGE SCALE GENOMIC DNA]</scope>
    <source>
        <strain evidence="2 3">DSM 11995</strain>
    </source>
</reference>
<dbReference type="RefSeq" id="WP_116591256.1">
    <property type="nucleotide sequence ID" value="NZ_MZGS01000014.1"/>
</dbReference>
<protein>
    <submittedName>
        <fullName evidence="2">Uncharacterized protein</fullName>
    </submittedName>
</protein>
<dbReference type="Proteomes" id="UP000251717">
    <property type="component" value="Unassembled WGS sequence"/>
</dbReference>
<feature type="transmembrane region" description="Helical" evidence="1">
    <location>
        <begin position="20"/>
        <end position="40"/>
    </location>
</feature>
<evidence type="ECO:0000313" key="2">
    <source>
        <dbReference type="EMBL" id="PWB88124.1"/>
    </source>
</evidence>
<keyword evidence="1" id="KW-0472">Membrane</keyword>
<gene>
    <name evidence="2" type="ORF">MBBTH_02680</name>
</gene>
<accession>A0A315XQB5</accession>
<keyword evidence="1" id="KW-1133">Transmembrane helix</keyword>
<name>A0A315XQB5_9EURY</name>
<evidence type="ECO:0000256" key="1">
    <source>
        <dbReference type="SAM" id="Phobius"/>
    </source>
</evidence>